<evidence type="ECO:0000256" key="7">
    <source>
        <dbReference type="ARBA" id="ARBA00022989"/>
    </source>
</evidence>
<evidence type="ECO:0000256" key="5">
    <source>
        <dbReference type="ARBA" id="ARBA00022692"/>
    </source>
</evidence>
<evidence type="ECO:0000256" key="3">
    <source>
        <dbReference type="ARBA" id="ARBA00022475"/>
    </source>
</evidence>
<accession>A0A2J5PJC2</accession>
<feature type="transmembrane region" description="Helical" evidence="10">
    <location>
        <begin position="142"/>
        <end position="161"/>
    </location>
</feature>
<dbReference type="EMBL" id="PIDR01000803">
    <property type="protein sequence ID" value="PLO65958.1"/>
    <property type="molecule type" value="Genomic_DNA"/>
</dbReference>
<evidence type="ECO:0000256" key="6">
    <source>
        <dbReference type="ARBA" id="ARBA00022847"/>
    </source>
</evidence>
<evidence type="ECO:0000256" key="10">
    <source>
        <dbReference type="SAM" id="Phobius"/>
    </source>
</evidence>
<feature type="transmembrane region" description="Helical" evidence="10">
    <location>
        <begin position="167"/>
        <end position="188"/>
    </location>
</feature>
<evidence type="ECO:0000256" key="2">
    <source>
        <dbReference type="ARBA" id="ARBA00022448"/>
    </source>
</evidence>
<dbReference type="AlphaFoldDB" id="A0A2J5PJC2"/>
<feature type="transmembrane region" description="Helical" evidence="10">
    <location>
        <begin position="257"/>
        <end position="276"/>
    </location>
</feature>
<keyword evidence="2" id="KW-0813">Transport</keyword>
<dbReference type="InterPro" id="IPR004684">
    <property type="entry name" value="2keto-3dGluconate_permease"/>
</dbReference>
<feature type="compositionally biased region" description="Polar residues" evidence="9">
    <location>
        <begin position="333"/>
        <end position="343"/>
    </location>
</feature>
<evidence type="ECO:0000256" key="9">
    <source>
        <dbReference type="SAM" id="MobiDB-lite"/>
    </source>
</evidence>
<dbReference type="Pfam" id="PF03812">
    <property type="entry name" value="KdgT"/>
    <property type="match status" value="1"/>
</dbReference>
<name>A0A2J5PJC2_9ENTR</name>
<keyword evidence="5 10" id="KW-0812">Transmembrane</keyword>
<dbReference type="Proteomes" id="UP000234667">
    <property type="component" value="Unassembled WGS sequence"/>
</dbReference>
<feature type="transmembrane region" description="Helical" evidence="10">
    <location>
        <begin position="108"/>
        <end position="130"/>
    </location>
</feature>
<evidence type="ECO:0000313" key="11">
    <source>
        <dbReference type="EMBL" id="PLO65958.1"/>
    </source>
</evidence>
<keyword evidence="7 10" id="KW-1133">Transmembrane helix</keyword>
<feature type="compositionally biased region" description="Basic and acidic residues" evidence="9">
    <location>
        <begin position="318"/>
        <end position="332"/>
    </location>
</feature>
<comment type="similarity">
    <text evidence="1">Belongs to the KdgT transporter family.</text>
</comment>
<feature type="transmembrane region" description="Helical" evidence="10">
    <location>
        <begin position="16"/>
        <end position="35"/>
    </location>
</feature>
<evidence type="ECO:0000256" key="4">
    <source>
        <dbReference type="ARBA" id="ARBA00022597"/>
    </source>
</evidence>
<proteinExistence type="inferred from homology"/>
<protein>
    <submittedName>
        <fullName evidence="11">2-keto-3-deoxygluconate permease</fullName>
    </submittedName>
</protein>
<keyword evidence="4" id="KW-0762">Sugar transport</keyword>
<gene>
    <name evidence="11" type="ORF">CWN49_22095</name>
</gene>
<evidence type="ECO:0000256" key="1">
    <source>
        <dbReference type="ARBA" id="ARBA00006430"/>
    </source>
</evidence>
<keyword evidence="8 10" id="KW-0472">Membrane</keyword>
<dbReference type="GO" id="GO:0016020">
    <property type="term" value="C:membrane"/>
    <property type="evidence" value="ECO:0007669"/>
    <property type="project" value="InterPro"/>
</dbReference>
<feature type="transmembrane region" description="Helical" evidence="10">
    <location>
        <begin position="223"/>
        <end position="245"/>
    </location>
</feature>
<feature type="transmembrane region" description="Helical" evidence="10">
    <location>
        <begin position="82"/>
        <end position="102"/>
    </location>
</feature>
<organism evidence="11 12">
    <name type="scientific">Klebsiella michiganensis</name>
    <dbReference type="NCBI Taxonomy" id="1134687"/>
    <lineage>
        <taxon>Bacteria</taxon>
        <taxon>Pseudomonadati</taxon>
        <taxon>Pseudomonadota</taxon>
        <taxon>Gammaproteobacteria</taxon>
        <taxon>Enterobacterales</taxon>
        <taxon>Enterobacteriaceae</taxon>
        <taxon>Klebsiella/Raoultella group</taxon>
        <taxon>Klebsiella</taxon>
    </lineage>
</organism>
<sequence length="343" mass="35736">MCIRYSINILEKMNKVPGGLIIIPLLAAILINTFAPEVLGIGGPTTALFKVGSSAMMGIFLLICGTSINIRQAGLPLYKGAVLLFLKCLAGALAVWVAGAMFGPNGFLGISTLALIACLTSSNSSLYIALCSNYGDASDAGAISVFCVKDGPFVTMMVLGVSGLANIPFAALLSMLIPLLIGMLWGNLDERFKQLCAAAQPLIIIIMSFAIGANSSINTVFTAGLSGILLGIISALTGIVFYFIYNLFLKKKTALGAALGTTAASSALTPAMVAQADPSLAMYVDAATAQLATASIITMITAPILVAWFDKRLKKRAPRVEPVKEETSEEKVTLSSPATKGNK</sequence>
<dbReference type="GO" id="GO:0015649">
    <property type="term" value="F:2-keto-3-deoxygluconate:proton symporter activity"/>
    <property type="evidence" value="ECO:0007669"/>
    <property type="project" value="InterPro"/>
</dbReference>
<evidence type="ECO:0000313" key="12">
    <source>
        <dbReference type="Proteomes" id="UP000234667"/>
    </source>
</evidence>
<feature type="transmembrane region" description="Helical" evidence="10">
    <location>
        <begin position="288"/>
        <end position="309"/>
    </location>
</feature>
<reference evidence="11 12" key="1">
    <citation type="submission" date="2017-11" db="EMBL/GenBank/DDBJ databases">
        <authorList>
            <person name="Han C.G."/>
        </authorList>
    </citation>
    <scope>NUCLEOTIDE SEQUENCE [LARGE SCALE GENOMIC DNA]</scope>
    <source>
        <strain evidence="11 12">A10</strain>
    </source>
</reference>
<keyword evidence="6" id="KW-0769">Symport</keyword>
<keyword evidence="3" id="KW-1003">Cell membrane</keyword>
<feature type="transmembrane region" description="Helical" evidence="10">
    <location>
        <begin position="195"/>
        <end position="217"/>
    </location>
</feature>
<feature type="region of interest" description="Disordered" evidence="9">
    <location>
        <begin position="317"/>
        <end position="343"/>
    </location>
</feature>
<comment type="caution">
    <text evidence="11">The sequence shown here is derived from an EMBL/GenBank/DDBJ whole genome shotgun (WGS) entry which is preliminary data.</text>
</comment>
<feature type="transmembrane region" description="Helical" evidence="10">
    <location>
        <begin position="47"/>
        <end position="70"/>
    </location>
</feature>
<evidence type="ECO:0000256" key="8">
    <source>
        <dbReference type="ARBA" id="ARBA00023136"/>
    </source>
</evidence>
<reference evidence="11 12" key="2">
    <citation type="submission" date="2018-01" db="EMBL/GenBank/DDBJ databases">
        <title>Genomic study of Klebsiella pneumoniae.</title>
        <authorList>
            <person name="Yang Y."/>
            <person name="Bicalho R."/>
        </authorList>
    </citation>
    <scope>NUCLEOTIDE SEQUENCE [LARGE SCALE GENOMIC DNA]</scope>
    <source>
        <strain evidence="11 12">A10</strain>
    </source>
</reference>